<proteinExistence type="predicted"/>
<name>A0A6A7ACE7_9PLEO</name>
<feature type="transmembrane region" description="Helical" evidence="1">
    <location>
        <begin position="336"/>
        <end position="356"/>
    </location>
</feature>
<dbReference type="EMBL" id="MU006219">
    <property type="protein sequence ID" value="KAF2830932.1"/>
    <property type="molecule type" value="Genomic_DNA"/>
</dbReference>
<protein>
    <submittedName>
        <fullName evidence="2">Uncharacterized protein</fullName>
    </submittedName>
</protein>
<keyword evidence="3" id="KW-1185">Reference proteome</keyword>
<dbReference type="AlphaFoldDB" id="A0A6A7ACE7"/>
<evidence type="ECO:0000313" key="2">
    <source>
        <dbReference type="EMBL" id="KAF2830932.1"/>
    </source>
</evidence>
<keyword evidence="1" id="KW-1133">Transmembrane helix</keyword>
<organism evidence="2 3">
    <name type="scientific">Ophiobolus disseminans</name>
    <dbReference type="NCBI Taxonomy" id="1469910"/>
    <lineage>
        <taxon>Eukaryota</taxon>
        <taxon>Fungi</taxon>
        <taxon>Dikarya</taxon>
        <taxon>Ascomycota</taxon>
        <taxon>Pezizomycotina</taxon>
        <taxon>Dothideomycetes</taxon>
        <taxon>Pleosporomycetidae</taxon>
        <taxon>Pleosporales</taxon>
        <taxon>Pleosporineae</taxon>
        <taxon>Phaeosphaeriaceae</taxon>
        <taxon>Ophiobolus</taxon>
    </lineage>
</organism>
<dbReference type="Proteomes" id="UP000799424">
    <property type="component" value="Unassembled WGS sequence"/>
</dbReference>
<dbReference type="PANTHER" id="PTHR35394">
    <property type="entry name" value="DUF3176 DOMAIN-CONTAINING PROTEIN"/>
    <property type="match status" value="1"/>
</dbReference>
<reference evidence="2" key="1">
    <citation type="journal article" date="2020" name="Stud. Mycol.">
        <title>101 Dothideomycetes genomes: a test case for predicting lifestyles and emergence of pathogens.</title>
        <authorList>
            <person name="Haridas S."/>
            <person name="Albert R."/>
            <person name="Binder M."/>
            <person name="Bloem J."/>
            <person name="Labutti K."/>
            <person name="Salamov A."/>
            <person name="Andreopoulos B."/>
            <person name="Baker S."/>
            <person name="Barry K."/>
            <person name="Bills G."/>
            <person name="Bluhm B."/>
            <person name="Cannon C."/>
            <person name="Castanera R."/>
            <person name="Culley D."/>
            <person name="Daum C."/>
            <person name="Ezra D."/>
            <person name="Gonzalez J."/>
            <person name="Henrissat B."/>
            <person name="Kuo A."/>
            <person name="Liang C."/>
            <person name="Lipzen A."/>
            <person name="Lutzoni F."/>
            <person name="Magnuson J."/>
            <person name="Mondo S."/>
            <person name="Nolan M."/>
            <person name="Ohm R."/>
            <person name="Pangilinan J."/>
            <person name="Park H.-J."/>
            <person name="Ramirez L."/>
            <person name="Alfaro M."/>
            <person name="Sun H."/>
            <person name="Tritt A."/>
            <person name="Yoshinaga Y."/>
            <person name="Zwiers L.-H."/>
            <person name="Turgeon B."/>
            <person name="Goodwin S."/>
            <person name="Spatafora J."/>
            <person name="Crous P."/>
            <person name="Grigoriev I."/>
        </authorList>
    </citation>
    <scope>NUCLEOTIDE SEQUENCE</scope>
    <source>
        <strain evidence="2">CBS 113818</strain>
    </source>
</reference>
<keyword evidence="1" id="KW-0812">Transmembrane</keyword>
<evidence type="ECO:0000313" key="3">
    <source>
        <dbReference type="Proteomes" id="UP000799424"/>
    </source>
</evidence>
<evidence type="ECO:0000256" key="1">
    <source>
        <dbReference type="SAM" id="Phobius"/>
    </source>
</evidence>
<accession>A0A6A7ACE7</accession>
<gene>
    <name evidence="2" type="ORF">CC86DRAFT_453212</name>
</gene>
<dbReference type="OrthoDB" id="5376804at2759"/>
<sequence length="405" mass="43934">MSDVYPPIIAAINTGIIQPVQDYTNLLPHDCTTGNCTFPTDGEVSFSTLGVGHFCEEITSQVQEKFVNTNRKGTDPLTFLAYLNTSTNGNVSMGIGTSVIVLSTGSVKSTLRTLVTVKMLHKPSFHVLKALAISCSICPVVLTYGVNITKSIMCEKQIGVTRIGDNLLAGRNGPEQFVRFKLAKSETFRNGTIVPCDRQHKADSGFTPVSHGNIGAAPSNSSWNSSATDAELWYYPDDCVYSMSKGAVDGIESYFGEIFDGQQLGNAGSNGIGGSIYLRQFHQAGNMTLATVDDMFRKITAAMTATIRTHGRNSDATQATGVVWCQTTCMKIRWKWLSYPVALIGLSLAFLALVAIESRDVAKDRLWKSSVLAMSFCDMDEVHLCGMSPTKNETIDVIVRSTSKL</sequence>
<keyword evidence="1" id="KW-0472">Membrane</keyword>
<dbReference type="PANTHER" id="PTHR35394:SF6">
    <property type="entry name" value="DUF3176 DOMAIN-CONTAINING PROTEIN"/>
    <property type="match status" value="1"/>
</dbReference>